<feature type="binding site" evidence="16">
    <location>
        <begin position="340"/>
        <end position="348"/>
    </location>
    <ligand>
        <name>ATP</name>
        <dbReference type="ChEBI" id="CHEBI:30616"/>
    </ligand>
</feature>
<feature type="binding site" evidence="16">
    <location>
        <position position="108"/>
    </location>
    <ligand>
        <name>Fe cation</name>
        <dbReference type="ChEBI" id="CHEBI:24875"/>
    </ligand>
</feature>
<dbReference type="NCBIfam" id="NF011462">
    <property type="entry name" value="PRK14879.1-3"/>
    <property type="match status" value="1"/>
</dbReference>
<keyword evidence="2 16" id="KW-0963">Cytoplasm</keyword>
<feature type="domain" description="RIO-type" evidence="18">
    <location>
        <begin position="365"/>
        <end position="469"/>
    </location>
</feature>
<dbReference type="HAMAP" id="MF_01446">
    <property type="entry name" value="Kae1"/>
    <property type="match status" value="1"/>
</dbReference>
<dbReference type="Gene3D" id="1.10.510.10">
    <property type="entry name" value="Transferase(Phosphotransferase) domain 1"/>
    <property type="match status" value="1"/>
</dbReference>
<comment type="similarity">
    <text evidence="16">In the C-terminal section; belongs to the protein kinase superfamily. Tyr protein kinase family. BUD32 subfamily.</text>
</comment>
<dbReference type="Gene3D" id="3.30.420.40">
    <property type="match status" value="2"/>
</dbReference>
<dbReference type="GO" id="GO:0004712">
    <property type="term" value="F:protein serine/threonine/tyrosine kinase activity"/>
    <property type="evidence" value="ECO:0007669"/>
    <property type="project" value="UniProtKB-UniRule"/>
</dbReference>
<evidence type="ECO:0000256" key="11">
    <source>
        <dbReference type="ARBA" id="ARBA00023268"/>
    </source>
</evidence>
<comment type="function">
    <text evidence="16">Required for the formation of a threonylcarbamoyl group on adenosine at position 37 (t(6)A37) in tRNAs that read codons beginning with adenine. Is a component of the KEOPS complex that is probably involved in the transfer of the threonylcarbamoyl moiety of threonylcarbamoyl-AMP (TC-AMP) to the N6 group of A37. The Kae1 domain likely plays a direct catalytic role in this reaction. The Bud32 domain probably displays kinase activity that regulates Kae1 function.</text>
</comment>
<feature type="binding site" evidence="16">
    <location>
        <position position="282"/>
    </location>
    <ligand>
        <name>Fe cation</name>
        <dbReference type="ChEBI" id="CHEBI:24875"/>
    </ligand>
</feature>
<dbReference type="InterPro" id="IPR000905">
    <property type="entry name" value="Gcp-like_dom"/>
</dbReference>
<feature type="binding site" evidence="16">
    <location>
        <position position="129"/>
    </location>
    <ligand>
        <name>Fe cation</name>
        <dbReference type="ChEBI" id="CHEBI:24875"/>
    </ligand>
</feature>
<evidence type="ECO:0000256" key="15">
    <source>
        <dbReference type="ARBA" id="ARBA00048679"/>
    </source>
</evidence>
<comment type="subcellular location">
    <subcellularLocation>
        <location evidence="1 16">Cytoplasm</location>
    </subcellularLocation>
</comment>
<dbReference type="NCBIfam" id="NF007174">
    <property type="entry name" value="PRK09605.1"/>
    <property type="match status" value="1"/>
</dbReference>
<dbReference type="GeneID" id="79950834"/>
<dbReference type="NCBIfam" id="TIGR03722">
    <property type="entry name" value="arch_KAE1"/>
    <property type="match status" value="1"/>
</dbReference>
<keyword evidence="20" id="KW-1185">Reference proteome</keyword>
<dbReference type="NCBIfam" id="TIGR03724">
    <property type="entry name" value="arch_bud32"/>
    <property type="match status" value="1"/>
</dbReference>
<dbReference type="PANTHER" id="PTHR11735:SF14">
    <property type="entry name" value="TRNA N6-ADENOSINE THREONYLCARBAMOYLTRANSFERASE"/>
    <property type="match status" value="1"/>
</dbReference>
<evidence type="ECO:0000256" key="5">
    <source>
        <dbReference type="ARBA" id="ARBA00022694"/>
    </source>
</evidence>
<dbReference type="GO" id="GO:0005506">
    <property type="term" value="F:iron ion binding"/>
    <property type="evidence" value="ECO:0007669"/>
    <property type="project" value="UniProtKB-UniRule"/>
</dbReference>
<dbReference type="NCBIfam" id="TIGR00329">
    <property type="entry name" value="gcp_kae1"/>
    <property type="match status" value="1"/>
</dbReference>
<evidence type="ECO:0000256" key="10">
    <source>
        <dbReference type="ARBA" id="ARBA00023004"/>
    </source>
</evidence>
<dbReference type="SUPFAM" id="SSF53067">
    <property type="entry name" value="Actin-like ATPase domain"/>
    <property type="match status" value="1"/>
</dbReference>
<comment type="subunit">
    <text evidence="16">Component of the KEOPS complex that consists of Kae1, Bud32, Cgi121 and Pcc1; the whole complex dimerizes.</text>
</comment>
<dbReference type="GO" id="GO:0002949">
    <property type="term" value="P:tRNA threonylcarbamoyladenosine modification"/>
    <property type="evidence" value="ECO:0007669"/>
    <property type="project" value="UniProtKB-UniRule"/>
</dbReference>
<comment type="catalytic activity">
    <reaction evidence="14 16">
        <text>L-threonylcarbamoyladenylate + adenosine(37) in tRNA = N(6)-L-threonylcarbamoyladenosine(37) in tRNA + AMP + H(+)</text>
        <dbReference type="Rhea" id="RHEA:37059"/>
        <dbReference type="Rhea" id="RHEA-COMP:10162"/>
        <dbReference type="Rhea" id="RHEA-COMP:10163"/>
        <dbReference type="ChEBI" id="CHEBI:15378"/>
        <dbReference type="ChEBI" id="CHEBI:73682"/>
        <dbReference type="ChEBI" id="CHEBI:74411"/>
        <dbReference type="ChEBI" id="CHEBI:74418"/>
        <dbReference type="ChEBI" id="CHEBI:456215"/>
        <dbReference type="EC" id="2.3.1.234"/>
    </reaction>
</comment>
<sequence>MPGSRQILGIEGTAWNLSAAVFGEELISLHSNPYSPPNGGIHPREAAQHHAAVLKDVVSKALLDVDLKDISGVAFSQGPGLGPCLRTVATAARSIAIALNVPLIGVNHCVAHVEIGRHTCGCDDPIVLYASGANTQVLGFLKSRYRIFGETLDIGLGNALDKFARSRGLPHPGGPLIENYAKKGSPVNLPYTVKGMDLAFSGLMSAAKDCKAPIEDVCAGFQETAFAMCVEVTERALAHSGKNEVLLVGGVGANERLREMLLVMCEERGAEFFVPEKKFIGDNGAMIAYTGKIMLEAGQTIPVENSGVNPSYRSDDVSVLWRRDTGDISYGKANLIENGTARGAEAVVTILGDDYVVKRRLSKGYRNKELDRQLIAERTRAEARVISLARRGGVLTPIIKDVTDDSLVMENIKGDMLKLVLTDDNVFNAGILVGRLHKCGIIHGDLTTSNIIVGGKSGHVCYLIDFGLSYISSETESRGVDVHVFFQTLESTAPGHDNLAVSFSEGYKSAFVDADSVLERVLEIKQRARYLH</sequence>
<dbReference type="SUPFAM" id="SSF56112">
    <property type="entry name" value="Protein kinase-like (PK-like)"/>
    <property type="match status" value="1"/>
</dbReference>
<dbReference type="HAMAP" id="MF_01447">
    <property type="entry name" value="Kae1_Bud32_arch"/>
    <property type="match status" value="1"/>
</dbReference>
<dbReference type="PANTHER" id="PTHR11735">
    <property type="entry name" value="TRNA N6-ADENOSINE THREONYLCARBAMOYLTRANSFERASE"/>
    <property type="match status" value="1"/>
</dbReference>
<organism evidence="19 20">
    <name type="scientific">Methanomicrobium antiquum</name>
    <dbReference type="NCBI Taxonomy" id="487686"/>
    <lineage>
        <taxon>Archaea</taxon>
        <taxon>Methanobacteriati</taxon>
        <taxon>Methanobacteriota</taxon>
        <taxon>Stenosarchaea group</taxon>
        <taxon>Methanomicrobia</taxon>
        <taxon>Methanomicrobiales</taxon>
        <taxon>Methanomicrobiaceae</taxon>
        <taxon>Methanomicrobium</taxon>
    </lineage>
</organism>
<dbReference type="PROSITE" id="PS01016">
    <property type="entry name" value="GLYCOPROTEASE"/>
    <property type="match status" value="1"/>
</dbReference>
<dbReference type="InterPro" id="IPR018934">
    <property type="entry name" value="RIO_dom"/>
</dbReference>
<dbReference type="EC" id="2.7.11.1" evidence="16"/>
<evidence type="ECO:0000256" key="9">
    <source>
        <dbReference type="ARBA" id="ARBA00022840"/>
    </source>
</evidence>
<dbReference type="AlphaFoldDB" id="A0AAF0FQ92"/>
<dbReference type="InterPro" id="IPR011009">
    <property type="entry name" value="Kinase-like_dom_sf"/>
</dbReference>
<evidence type="ECO:0000256" key="14">
    <source>
        <dbReference type="ARBA" id="ARBA00048117"/>
    </source>
</evidence>
<comment type="catalytic activity">
    <reaction evidence="15 16">
        <text>L-seryl-[protein] + ATP = O-phospho-L-seryl-[protein] + ADP + H(+)</text>
        <dbReference type="Rhea" id="RHEA:17989"/>
        <dbReference type="Rhea" id="RHEA-COMP:9863"/>
        <dbReference type="Rhea" id="RHEA-COMP:11604"/>
        <dbReference type="ChEBI" id="CHEBI:15378"/>
        <dbReference type="ChEBI" id="CHEBI:29999"/>
        <dbReference type="ChEBI" id="CHEBI:30616"/>
        <dbReference type="ChEBI" id="CHEBI:83421"/>
        <dbReference type="ChEBI" id="CHEBI:456216"/>
        <dbReference type="EC" id="2.7.11.1"/>
    </reaction>
</comment>
<keyword evidence="12 16" id="KW-0012">Acyltransferase</keyword>
<dbReference type="KEGG" id="manq:L1994_10510"/>
<dbReference type="InterPro" id="IPR043129">
    <property type="entry name" value="ATPase_NBD"/>
</dbReference>
<feature type="binding site" evidence="16">
    <location>
        <position position="178"/>
    </location>
    <ligand>
        <name>L-threonylcarbamoyladenylate</name>
        <dbReference type="ChEBI" id="CHEBI:73682"/>
    </ligand>
</feature>
<keyword evidence="5 16" id="KW-0819">tRNA processing</keyword>
<evidence type="ECO:0000259" key="17">
    <source>
        <dbReference type="Pfam" id="PF00814"/>
    </source>
</evidence>
<dbReference type="GO" id="GO:0004674">
    <property type="term" value="F:protein serine/threonine kinase activity"/>
    <property type="evidence" value="ECO:0007669"/>
    <property type="project" value="UniProtKB-KW"/>
</dbReference>
<dbReference type="GO" id="GO:0008270">
    <property type="term" value="F:zinc ion binding"/>
    <property type="evidence" value="ECO:0007669"/>
    <property type="project" value="InterPro"/>
</dbReference>
<feature type="region of interest" description="Kae1" evidence="16">
    <location>
        <begin position="1"/>
        <end position="321"/>
    </location>
</feature>
<keyword evidence="4 16" id="KW-0808">Transferase</keyword>
<evidence type="ECO:0000313" key="19">
    <source>
        <dbReference type="EMBL" id="WFN36557.1"/>
    </source>
</evidence>
<feature type="binding site" evidence="16">
    <location>
        <position position="358"/>
    </location>
    <ligand>
        <name>ATP</name>
        <dbReference type="ChEBI" id="CHEBI:30616"/>
    </ligand>
</feature>
<dbReference type="InterPro" id="IPR022495">
    <property type="entry name" value="Bud32"/>
</dbReference>
<dbReference type="Proteomes" id="UP001218895">
    <property type="component" value="Chromosome"/>
</dbReference>
<gene>
    <name evidence="19" type="ORF">L1994_10510</name>
</gene>
<keyword evidence="6 16" id="KW-0479">Metal-binding</keyword>
<evidence type="ECO:0000313" key="20">
    <source>
        <dbReference type="Proteomes" id="UP001218895"/>
    </source>
</evidence>
<dbReference type="PRINTS" id="PR00789">
    <property type="entry name" value="OSIALOPTASE"/>
</dbReference>
<keyword evidence="3 16" id="KW-0723">Serine/threonine-protein kinase</keyword>
<evidence type="ECO:0000256" key="12">
    <source>
        <dbReference type="ARBA" id="ARBA00023315"/>
    </source>
</evidence>
<evidence type="ECO:0000256" key="2">
    <source>
        <dbReference type="ARBA" id="ARBA00022490"/>
    </source>
</evidence>
<comment type="catalytic activity">
    <reaction evidence="13 16">
        <text>L-threonyl-[protein] + ATP = O-phospho-L-threonyl-[protein] + ADP + H(+)</text>
        <dbReference type="Rhea" id="RHEA:46608"/>
        <dbReference type="Rhea" id="RHEA-COMP:11060"/>
        <dbReference type="Rhea" id="RHEA-COMP:11605"/>
        <dbReference type="ChEBI" id="CHEBI:15378"/>
        <dbReference type="ChEBI" id="CHEBI:30013"/>
        <dbReference type="ChEBI" id="CHEBI:30616"/>
        <dbReference type="ChEBI" id="CHEBI:61977"/>
        <dbReference type="ChEBI" id="CHEBI:456216"/>
        <dbReference type="EC" id="2.7.11.1"/>
    </reaction>
</comment>
<evidence type="ECO:0000256" key="6">
    <source>
        <dbReference type="ARBA" id="ARBA00022723"/>
    </source>
</evidence>
<dbReference type="GO" id="GO:0000408">
    <property type="term" value="C:EKC/KEOPS complex"/>
    <property type="evidence" value="ECO:0007669"/>
    <property type="project" value="InterPro"/>
</dbReference>
<evidence type="ECO:0000256" key="13">
    <source>
        <dbReference type="ARBA" id="ARBA00047899"/>
    </source>
</evidence>
<evidence type="ECO:0000256" key="1">
    <source>
        <dbReference type="ARBA" id="ARBA00004496"/>
    </source>
</evidence>
<comment type="similarity">
    <text evidence="16">In the N-terminal section; belongs to the KAE1 / TsaD family.</text>
</comment>
<feature type="binding site" evidence="16">
    <location>
        <position position="161"/>
    </location>
    <ligand>
        <name>L-threonylcarbamoyladenylate</name>
        <dbReference type="ChEBI" id="CHEBI:73682"/>
    </ligand>
</feature>
<feature type="binding site" evidence="16">
    <location>
        <begin position="129"/>
        <end position="133"/>
    </location>
    <ligand>
        <name>L-threonylcarbamoyladenylate</name>
        <dbReference type="ChEBI" id="CHEBI:73682"/>
    </ligand>
</feature>
<keyword evidence="10 16" id="KW-0408">Iron</keyword>
<dbReference type="InterPro" id="IPR017861">
    <property type="entry name" value="KAE1/TsaD"/>
</dbReference>
<proteinExistence type="inferred from homology"/>
<dbReference type="GO" id="GO:0005737">
    <property type="term" value="C:cytoplasm"/>
    <property type="evidence" value="ECO:0007669"/>
    <property type="project" value="UniProtKB-SubCell"/>
</dbReference>
<evidence type="ECO:0000256" key="4">
    <source>
        <dbReference type="ARBA" id="ARBA00022679"/>
    </source>
</evidence>
<dbReference type="InterPro" id="IPR017860">
    <property type="entry name" value="Peptidase_M22_CS"/>
</dbReference>
<dbReference type="RefSeq" id="WP_278099392.1">
    <property type="nucleotide sequence ID" value="NZ_CP091092.1"/>
</dbReference>
<dbReference type="InterPro" id="IPR009220">
    <property type="entry name" value="tRNA_threonyl_synthase/kinase"/>
</dbReference>
<name>A0AAF0FQ92_9EURY</name>
<dbReference type="PIRSF" id="PIRSF036401">
    <property type="entry name" value="Gcp_STYKS"/>
    <property type="match status" value="1"/>
</dbReference>
<keyword evidence="11 16" id="KW-0511">Multifunctional enzyme</keyword>
<feature type="binding site" evidence="16">
    <location>
        <position position="112"/>
    </location>
    <ligand>
        <name>Fe cation</name>
        <dbReference type="ChEBI" id="CHEBI:24875"/>
    </ligand>
</feature>
<accession>A0AAF0FQ92</accession>
<keyword evidence="7 16" id="KW-0547">Nucleotide-binding</keyword>
<feature type="binding site" evidence="16">
    <location>
        <position position="254"/>
    </location>
    <ligand>
        <name>L-threonylcarbamoyladenylate</name>
        <dbReference type="ChEBI" id="CHEBI:73682"/>
    </ligand>
</feature>
<feature type="active site" description="Proton acceptor; for kinase activity" evidence="16">
    <location>
        <position position="445"/>
    </location>
</feature>
<dbReference type="PROSITE" id="PS00109">
    <property type="entry name" value="PROTEIN_KINASE_TYR"/>
    <property type="match status" value="1"/>
</dbReference>
<protein>
    <recommendedName>
        <fullName evidence="16">Probable bifunctional tRNA threonylcarbamoyladenosine biosynthesis protein</fullName>
    </recommendedName>
    <domain>
        <recommendedName>
            <fullName evidence="16">tRNA N6-adenosine threonylcarbamoyltransferase</fullName>
            <ecNumber evidence="16">2.3.1.234</ecNumber>
        </recommendedName>
        <alternativeName>
            <fullName evidence="16">tRNA threonylcarbamoyladenosine biosynthesis protein Kae1</fullName>
        </alternativeName>
        <alternativeName>
            <fullName evidence="16">t(6)A37 threonylcarbamoyladenosine biosynthesis protein Kae1</fullName>
        </alternativeName>
    </domain>
    <domain>
        <recommendedName>
            <fullName evidence="16">Serine/threonine-protein kinase Bud32</fullName>
            <ecNumber evidence="16">2.7.11.1</ecNumber>
        </recommendedName>
    </domain>
</protein>
<evidence type="ECO:0000256" key="7">
    <source>
        <dbReference type="ARBA" id="ARBA00022741"/>
    </source>
</evidence>
<feature type="binding site" evidence="16">
    <location>
        <position position="174"/>
    </location>
    <ligand>
        <name>L-threonylcarbamoyladenylate</name>
        <dbReference type="ChEBI" id="CHEBI:73682"/>
    </ligand>
</feature>
<dbReference type="EC" id="2.3.1.234" evidence="16"/>
<dbReference type="Gene3D" id="3.30.200.20">
    <property type="entry name" value="Phosphorylase Kinase, domain 1"/>
    <property type="match status" value="1"/>
</dbReference>
<comment type="cofactor">
    <cofactor evidence="16">
        <name>Fe(2+)</name>
        <dbReference type="ChEBI" id="CHEBI:29033"/>
    </cofactor>
    <text evidence="16">Binds 1 Fe(2+) ion per subunit.</text>
</comment>
<dbReference type="InterPro" id="IPR008266">
    <property type="entry name" value="Tyr_kinase_AS"/>
</dbReference>
<evidence type="ECO:0000259" key="18">
    <source>
        <dbReference type="Pfam" id="PF01163"/>
    </source>
</evidence>
<reference evidence="19" key="1">
    <citation type="submission" date="2022-01" db="EMBL/GenBank/DDBJ databases">
        <title>Complete genome of Methanomicrobium antiquum DSM 21220.</title>
        <authorList>
            <person name="Chen S.-C."/>
            <person name="You Y.-T."/>
            <person name="Zhou Y.-Z."/>
            <person name="Lai M.-C."/>
        </authorList>
    </citation>
    <scope>NUCLEOTIDE SEQUENCE</scope>
    <source>
        <strain evidence="19">DSM 21220</strain>
    </source>
</reference>
<dbReference type="InterPro" id="IPR034680">
    <property type="entry name" value="Kae1_archaea_euk"/>
</dbReference>
<dbReference type="Pfam" id="PF01163">
    <property type="entry name" value="RIO1"/>
    <property type="match status" value="1"/>
</dbReference>
<dbReference type="GO" id="GO:0004222">
    <property type="term" value="F:metalloendopeptidase activity"/>
    <property type="evidence" value="ECO:0007669"/>
    <property type="project" value="InterPro"/>
</dbReference>
<evidence type="ECO:0000256" key="16">
    <source>
        <dbReference type="HAMAP-Rule" id="MF_01447"/>
    </source>
</evidence>
<dbReference type="EMBL" id="CP091092">
    <property type="protein sequence ID" value="WFN36557.1"/>
    <property type="molecule type" value="Genomic_DNA"/>
</dbReference>
<evidence type="ECO:0000256" key="8">
    <source>
        <dbReference type="ARBA" id="ARBA00022777"/>
    </source>
</evidence>
<feature type="domain" description="Gcp-like" evidence="17">
    <location>
        <begin position="32"/>
        <end position="289"/>
    </location>
</feature>
<dbReference type="Pfam" id="PF00814">
    <property type="entry name" value="TsaD"/>
    <property type="match status" value="1"/>
</dbReference>
<keyword evidence="9 16" id="KW-0067">ATP-binding</keyword>
<keyword evidence="8 16" id="KW-0418">Kinase</keyword>
<dbReference type="GO" id="GO:0005524">
    <property type="term" value="F:ATP binding"/>
    <property type="evidence" value="ECO:0007669"/>
    <property type="project" value="UniProtKB-UniRule"/>
</dbReference>
<evidence type="ECO:0000256" key="3">
    <source>
        <dbReference type="ARBA" id="ARBA00022527"/>
    </source>
</evidence>
<dbReference type="GO" id="GO:0061711">
    <property type="term" value="F:tRNA N(6)-L-threonylcarbamoyladenine synthase activity"/>
    <property type="evidence" value="ECO:0007669"/>
    <property type="project" value="UniProtKB-EC"/>
</dbReference>
<dbReference type="FunFam" id="3.30.420.40:FF:000038">
    <property type="entry name" value="Probable tRNA N6-adenosine threonylcarbamoyltransferase"/>
    <property type="match status" value="1"/>
</dbReference>